<dbReference type="SMART" id="SM00798">
    <property type="entry name" value="AICARFT_IMPCHas"/>
    <property type="match status" value="1"/>
</dbReference>
<dbReference type="Pfam" id="PF01808">
    <property type="entry name" value="AICARFT_IMPCHas"/>
    <property type="match status" value="2"/>
</dbReference>
<evidence type="ECO:0000256" key="8">
    <source>
        <dbReference type="ARBA" id="ARBA00017905"/>
    </source>
</evidence>
<dbReference type="InterPro" id="IPR011607">
    <property type="entry name" value="MGS-like_dom"/>
</dbReference>
<keyword evidence="10" id="KW-0808">Transferase</keyword>
<dbReference type="PANTHER" id="PTHR11692:SF0">
    <property type="entry name" value="BIFUNCTIONAL PURINE BIOSYNTHESIS PROTEIN ATIC"/>
    <property type="match status" value="1"/>
</dbReference>
<dbReference type="UniPathway" id="UPA00074">
    <property type="reaction ID" value="UER00133"/>
</dbReference>
<dbReference type="Gene3D" id="1.10.287.440">
    <property type="match status" value="1"/>
</dbReference>
<dbReference type="FunFam" id="3.40.140.20:FF:000003">
    <property type="entry name" value="Bifunctional purine biosynthesis protein"/>
    <property type="match status" value="1"/>
</dbReference>
<dbReference type="Gene3D" id="3.40.140.20">
    <property type="match status" value="2"/>
</dbReference>
<evidence type="ECO:0000256" key="11">
    <source>
        <dbReference type="ARBA" id="ARBA00022755"/>
    </source>
</evidence>
<evidence type="ECO:0000256" key="13">
    <source>
        <dbReference type="ARBA" id="ARBA00023268"/>
    </source>
</evidence>
<dbReference type="InterPro" id="IPR024051">
    <property type="entry name" value="AICAR_Tfase_dup_dom_sf"/>
</dbReference>
<dbReference type="InterPro" id="IPR024050">
    <property type="entry name" value="AICAR_Tfase_insert_dom_sf"/>
</dbReference>
<dbReference type="InterPro" id="IPR016193">
    <property type="entry name" value="Cytidine_deaminase-like"/>
</dbReference>
<dbReference type="GO" id="GO:0005829">
    <property type="term" value="C:cytosol"/>
    <property type="evidence" value="ECO:0007669"/>
    <property type="project" value="UniProtKB-SubCell"/>
</dbReference>
<evidence type="ECO:0000256" key="7">
    <source>
        <dbReference type="ARBA" id="ARBA00012712"/>
    </source>
</evidence>
<dbReference type="Pfam" id="PF02142">
    <property type="entry name" value="MGS"/>
    <property type="match status" value="1"/>
</dbReference>
<keyword evidence="13" id="KW-0511">Multifunctional enzyme</keyword>
<dbReference type="SUPFAM" id="SSF52335">
    <property type="entry name" value="Methylglyoxal synthase-like"/>
    <property type="match status" value="1"/>
</dbReference>
<dbReference type="AlphaFoldDB" id="A0A6G0YAG6"/>
<evidence type="ECO:0000256" key="10">
    <source>
        <dbReference type="ARBA" id="ARBA00022679"/>
    </source>
</evidence>
<evidence type="ECO:0000256" key="9">
    <source>
        <dbReference type="ARBA" id="ARBA00022490"/>
    </source>
</evidence>
<reference evidence="19 20" key="1">
    <citation type="submission" date="2019-08" db="EMBL/GenBank/DDBJ databases">
        <title>Whole genome of Aphis craccivora.</title>
        <authorList>
            <person name="Voronova N.V."/>
            <person name="Shulinski R.S."/>
            <person name="Bandarenka Y.V."/>
            <person name="Zhorov D.G."/>
            <person name="Warner D."/>
        </authorList>
    </citation>
    <scope>NUCLEOTIDE SEQUENCE [LARGE SCALE GENOMIC DNA]</scope>
    <source>
        <strain evidence="19">180601</strain>
        <tissue evidence="19">Whole Body</tissue>
    </source>
</reference>
<evidence type="ECO:0000256" key="6">
    <source>
        <dbReference type="ARBA" id="ARBA00012253"/>
    </source>
</evidence>
<dbReference type="OrthoDB" id="6017153at2759"/>
<evidence type="ECO:0000259" key="18">
    <source>
        <dbReference type="PROSITE" id="PS51855"/>
    </source>
</evidence>
<evidence type="ECO:0000256" key="14">
    <source>
        <dbReference type="ARBA" id="ARBA00032307"/>
    </source>
</evidence>
<evidence type="ECO:0000256" key="3">
    <source>
        <dbReference type="ARBA" id="ARBA00004844"/>
    </source>
</evidence>
<name>A0A6G0YAG6_APHCR</name>
<comment type="subunit">
    <text evidence="15">Homodimer. Associates with internalized INSR complexes on Golgi/endosomal membranes. Interacts with INSR; ATIC together with PRKAA2/AMPK2 and HACD3/PTPLAD1 is proposed to be part of a signaling network regulating INSR autophosphorylation and endocytosis.</text>
</comment>
<dbReference type="EC" id="2.1.2.3" evidence="6"/>
<evidence type="ECO:0000256" key="15">
    <source>
        <dbReference type="ARBA" id="ARBA00046691"/>
    </source>
</evidence>
<evidence type="ECO:0000256" key="17">
    <source>
        <dbReference type="ARBA" id="ARBA00048341"/>
    </source>
</evidence>
<dbReference type="PANTHER" id="PTHR11692">
    <property type="entry name" value="BIFUNCTIONAL PURINE BIOSYNTHESIS PROTEIN PURH"/>
    <property type="match status" value="1"/>
</dbReference>
<dbReference type="FunFam" id="3.40.50.1380:FF:000003">
    <property type="entry name" value="Bifunctional purine biosynthesis protein"/>
    <property type="match status" value="1"/>
</dbReference>
<dbReference type="EMBL" id="VUJU01005116">
    <property type="protein sequence ID" value="KAF0752239.1"/>
    <property type="molecule type" value="Genomic_DNA"/>
</dbReference>
<dbReference type="GO" id="GO:0004643">
    <property type="term" value="F:phosphoribosylaminoimidazolecarboxamide formyltransferase activity"/>
    <property type="evidence" value="ECO:0007669"/>
    <property type="project" value="UniProtKB-EC"/>
</dbReference>
<comment type="catalytic activity">
    <reaction evidence="17">
        <text>IMP + H2O = 5-formamido-1-(5-phospho-D-ribosyl)imidazole-4-carboxamide</text>
        <dbReference type="Rhea" id="RHEA:18445"/>
        <dbReference type="ChEBI" id="CHEBI:15377"/>
        <dbReference type="ChEBI" id="CHEBI:58053"/>
        <dbReference type="ChEBI" id="CHEBI:58467"/>
        <dbReference type="EC" id="3.5.4.10"/>
    </reaction>
    <physiologicalReaction direction="right-to-left" evidence="17">
        <dbReference type="Rhea" id="RHEA:18447"/>
    </physiologicalReaction>
</comment>
<evidence type="ECO:0000256" key="4">
    <source>
        <dbReference type="ARBA" id="ARBA00004954"/>
    </source>
</evidence>
<dbReference type="InterPro" id="IPR036914">
    <property type="entry name" value="MGS-like_dom_sf"/>
</dbReference>
<organism evidence="19 20">
    <name type="scientific">Aphis craccivora</name>
    <name type="common">Cowpea aphid</name>
    <dbReference type="NCBI Taxonomy" id="307492"/>
    <lineage>
        <taxon>Eukaryota</taxon>
        <taxon>Metazoa</taxon>
        <taxon>Ecdysozoa</taxon>
        <taxon>Arthropoda</taxon>
        <taxon>Hexapoda</taxon>
        <taxon>Insecta</taxon>
        <taxon>Pterygota</taxon>
        <taxon>Neoptera</taxon>
        <taxon>Paraneoptera</taxon>
        <taxon>Hemiptera</taxon>
        <taxon>Sternorrhyncha</taxon>
        <taxon>Aphidomorpha</taxon>
        <taxon>Aphidoidea</taxon>
        <taxon>Aphididae</taxon>
        <taxon>Aphidini</taxon>
        <taxon>Aphis</taxon>
        <taxon>Aphis</taxon>
    </lineage>
</organism>
<accession>A0A6G0YAG6</accession>
<dbReference type="GO" id="GO:0006189">
    <property type="term" value="P:'de novo' IMP biosynthetic process"/>
    <property type="evidence" value="ECO:0007669"/>
    <property type="project" value="UniProtKB-UniPathway"/>
</dbReference>
<feature type="domain" description="MGS-like" evidence="18">
    <location>
        <begin position="1"/>
        <end position="148"/>
    </location>
</feature>
<evidence type="ECO:0000313" key="19">
    <source>
        <dbReference type="EMBL" id="KAF0752239.1"/>
    </source>
</evidence>
<keyword evidence="20" id="KW-1185">Reference proteome</keyword>
<proteinExistence type="inferred from homology"/>
<dbReference type="SUPFAM" id="SSF53927">
    <property type="entry name" value="Cytidine deaminase-like"/>
    <property type="match status" value="2"/>
</dbReference>
<evidence type="ECO:0000256" key="16">
    <source>
        <dbReference type="ARBA" id="ARBA00047515"/>
    </source>
</evidence>
<evidence type="ECO:0000313" key="20">
    <source>
        <dbReference type="Proteomes" id="UP000478052"/>
    </source>
</evidence>
<dbReference type="CDD" id="cd01421">
    <property type="entry name" value="IMPCH"/>
    <property type="match status" value="1"/>
</dbReference>
<comment type="catalytic activity">
    <reaction evidence="1">
        <text>10-formyldihydrofolate + 5-amino-1-(5-phospho-beta-D-ribosyl)imidazole-4-carboxamide = 5-formamido-1-(5-phospho-D-ribosyl)imidazole-4-carboxamide + 7,8-dihydrofolate</text>
        <dbReference type="Rhea" id="RHEA:59144"/>
        <dbReference type="ChEBI" id="CHEBI:57451"/>
        <dbReference type="ChEBI" id="CHEBI:57452"/>
        <dbReference type="ChEBI" id="CHEBI:58467"/>
        <dbReference type="ChEBI" id="CHEBI:58475"/>
    </reaction>
    <physiologicalReaction direction="left-to-right" evidence="1">
        <dbReference type="Rhea" id="RHEA:59145"/>
    </physiologicalReaction>
</comment>
<dbReference type="Gene3D" id="3.40.50.1380">
    <property type="entry name" value="Methylglyoxal synthase-like domain"/>
    <property type="match status" value="1"/>
</dbReference>
<evidence type="ECO:0000256" key="1">
    <source>
        <dbReference type="ARBA" id="ARBA00000945"/>
    </source>
</evidence>
<dbReference type="SMART" id="SM00851">
    <property type="entry name" value="MGS"/>
    <property type="match status" value="1"/>
</dbReference>
<keyword evidence="12" id="KW-0378">Hydrolase</keyword>
<evidence type="ECO:0000256" key="12">
    <source>
        <dbReference type="ARBA" id="ARBA00022801"/>
    </source>
</evidence>
<comment type="catalytic activity">
    <reaction evidence="16">
        <text>(6R)-10-formyltetrahydrofolate + 5-amino-1-(5-phospho-beta-D-ribosyl)imidazole-4-carboxamide = 5-formamido-1-(5-phospho-D-ribosyl)imidazole-4-carboxamide + (6S)-5,6,7,8-tetrahydrofolate</text>
        <dbReference type="Rhea" id="RHEA:22192"/>
        <dbReference type="ChEBI" id="CHEBI:57453"/>
        <dbReference type="ChEBI" id="CHEBI:58467"/>
        <dbReference type="ChEBI" id="CHEBI:58475"/>
        <dbReference type="ChEBI" id="CHEBI:195366"/>
        <dbReference type="EC" id="2.1.2.3"/>
    </reaction>
    <physiologicalReaction direction="left-to-right" evidence="16">
        <dbReference type="Rhea" id="RHEA:22193"/>
    </physiologicalReaction>
</comment>
<gene>
    <name evidence="19" type="ORF">FWK35_00018060</name>
</gene>
<dbReference type="GO" id="GO:0003937">
    <property type="term" value="F:IMP cyclohydrolase activity"/>
    <property type="evidence" value="ECO:0007669"/>
    <property type="project" value="UniProtKB-EC"/>
</dbReference>
<dbReference type="EC" id="3.5.4.10" evidence="7"/>
<comment type="pathway">
    <text evidence="4">Purine metabolism; IMP biosynthesis via de novo pathway; 5-formamido-1-(5-phospho-D-ribosyl)imidazole-4-carboxamide from 5-amino-1-(5-phospho-D-ribosyl)imidazole-4-carboxamide (10-formyl THF route): step 1/1.</text>
</comment>
<comment type="caution">
    <text evidence="19">The sequence shown here is derived from an EMBL/GenBank/DDBJ whole genome shotgun (WGS) entry which is preliminary data.</text>
</comment>
<comment type="subcellular location">
    <subcellularLocation>
        <location evidence="2">Cytoplasm</location>
        <location evidence="2">Cytosol</location>
    </subcellularLocation>
</comment>
<evidence type="ECO:0000256" key="5">
    <source>
        <dbReference type="ARBA" id="ARBA00007667"/>
    </source>
</evidence>
<dbReference type="PROSITE" id="PS51855">
    <property type="entry name" value="MGS"/>
    <property type="match status" value="1"/>
</dbReference>
<protein>
    <recommendedName>
        <fullName evidence="8">Bifunctional purine biosynthesis protein ATIC</fullName>
        <ecNumber evidence="6">2.1.2.3</ecNumber>
        <ecNumber evidence="7">3.5.4.10</ecNumber>
    </recommendedName>
    <alternativeName>
        <fullName evidence="14">AICAR transformylase/inosine monophosphate cyclohydrolase</fullName>
    </alternativeName>
</protein>
<dbReference type="Proteomes" id="UP000478052">
    <property type="component" value="Unassembled WGS sequence"/>
</dbReference>
<keyword evidence="9" id="KW-0963">Cytoplasm</keyword>
<keyword evidence="11" id="KW-0658">Purine biosynthesis</keyword>
<comment type="pathway">
    <text evidence="3">Purine metabolism; IMP biosynthesis via de novo pathway; IMP from 5-formamido-1-(5-phospho-D-ribosyl)imidazole-4-carboxamide: step 1/1.</text>
</comment>
<sequence length="645" mass="70686">MAASDNLALISVSDKTGLLDLAKSLVGAGFKLLASGGTASFIKNDAKLPVTCVSEFTGAPEILGGRVKTLHPAIHGGILARLIPADQDDLQKNNYSLIKVVVCNLYPFEKVVAKSDTNVEDAVENIDIGGVTLLRAAAKNHERVTVLCDPTDYSEISKEILLNKDTLPETRKKLALKAFTHTATYDDCISDYFRKKFAGGESQMNLRYGMNPHQCPAQLFTTDLKLPLKVINGSPGYINLCDAFNSWQLVKELKEVTGLPAATSFKHVSPAGAALGIPLNEIEASLCMVSDLLEIMTPLGSAYARARGADRMSSYGDFIALSHPCDLVTAKIISRESCSHTLFYVGQALFCHRTFHHSAITWLYFSAPKNLPPGAKDSPIPPILAAALCVSDGIIAPGYSAEALNLLKKKKNGNYCVLQIDSNYTPKPVERKVLFGMTLEQKRNDGKIDENLFTNIVTKRQDITEAAKRDLILATVTLKYTQSNSVCYAFNGQAIGIGAGQQSRIHCTRLAGDKADNWWLRQHPYVLNMKFKKSVKRAQIANAIDDYIGKTIGTGLSRSRWESLFDEVPAELTSEERQAWAAKLKGVVLSSDAFFPFSDNIERAVQSGVEYVACPYGSTNDQEVINYCNEQNIVLAHTNLRLFHH</sequence>
<dbReference type="InterPro" id="IPR002695">
    <property type="entry name" value="PurH-like"/>
</dbReference>
<evidence type="ECO:0000256" key="2">
    <source>
        <dbReference type="ARBA" id="ARBA00004514"/>
    </source>
</evidence>
<comment type="similarity">
    <text evidence="5">Belongs to the PurH family.</text>
</comment>